<dbReference type="AlphaFoldDB" id="A0A5S6R160"/>
<proteinExistence type="predicted"/>
<dbReference type="SUPFAM" id="SSF48371">
    <property type="entry name" value="ARM repeat"/>
    <property type="match status" value="2"/>
</dbReference>
<dbReference type="GO" id="GO:0005815">
    <property type="term" value="C:microtubule organizing center"/>
    <property type="evidence" value="ECO:0007669"/>
    <property type="project" value="TreeGrafter"/>
</dbReference>
<dbReference type="GO" id="GO:0000776">
    <property type="term" value="C:kinetochore"/>
    <property type="evidence" value="ECO:0007669"/>
    <property type="project" value="TreeGrafter"/>
</dbReference>
<dbReference type="GO" id="GO:0005881">
    <property type="term" value="C:cytoplasmic microtubule"/>
    <property type="evidence" value="ECO:0007669"/>
    <property type="project" value="TreeGrafter"/>
</dbReference>
<evidence type="ECO:0000259" key="1">
    <source>
        <dbReference type="SMART" id="SM01349"/>
    </source>
</evidence>
<protein>
    <submittedName>
        <fullName evidence="3">TOG domain-containing protein</fullName>
    </submittedName>
</protein>
<evidence type="ECO:0000313" key="3">
    <source>
        <dbReference type="WBParaSite" id="TMUE_3000012902.1"/>
    </source>
</evidence>
<feature type="domain" description="TOG" evidence="1">
    <location>
        <begin position="108"/>
        <end position="336"/>
    </location>
</feature>
<dbReference type="SMART" id="SM01349">
    <property type="entry name" value="TOG"/>
    <property type="match status" value="1"/>
</dbReference>
<dbReference type="GO" id="GO:0005876">
    <property type="term" value="C:spindle microtubule"/>
    <property type="evidence" value="ECO:0007669"/>
    <property type="project" value="TreeGrafter"/>
</dbReference>
<dbReference type="WBParaSite" id="TMUE_3000012902.1">
    <property type="protein sequence ID" value="TMUE_3000012902.1"/>
    <property type="gene ID" value="WBGene00286655"/>
</dbReference>
<dbReference type="Proteomes" id="UP000046395">
    <property type="component" value="Unassembled WGS sequence"/>
</dbReference>
<evidence type="ECO:0000313" key="2">
    <source>
        <dbReference type="Proteomes" id="UP000046395"/>
    </source>
</evidence>
<dbReference type="GO" id="GO:0072686">
    <property type="term" value="C:mitotic spindle"/>
    <property type="evidence" value="ECO:0007669"/>
    <property type="project" value="TreeGrafter"/>
</dbReference>
<dbReference type="PANTHER" id="PTHR21567:SF9">
    <property type="entry name" value="CLIP-ASSOCIATING PROTEIN"/>
    <property type="match status" value="1"/>
</dbReference>
<dbReference type="InterPro" id="IPR011989">
    <property type="entry name" value="ARM-like"/>
</dbReference>
<name>A0A5S6R160_TRIMR</name>
<dbReference type="GO" id="GO:0090307">
    <property type="term" value="P:mitotic spindle assembly"/>
    <property type="evidence" value="ECO:0007669"/>
    <property type="project" value="TreeGrafter"/>
</dbReference>
<dbReference type="InterPro" id="IPR034085">
    <property type="entry name" value="TOG"/>
</dbReference>
<accession>A0A5S6R160</accession>
<organism evidence="2 3">
    <name type="scientific">Trichuris muris</name>
    <name type="common">Mouse whipworm</name>
    <dbReference type="NCBI Taxonomy" id="70415"/>
    <lineage>
        <taxon>Eukaryota</taxon>
        <taxon>Metazoa</taxon>
        <taxon>Ecdysozoa</taxon>
        <taxon>Nematoda</taxon>
        <taxon>Enoplea</taxon>
        <taxon>Dorylaimia</taxon>
        <taxon>Trichinellida</taxon>
        <taxon>Trichuridae</taxon>
        <taxon>Trichuris</taxon>
    </lineage>
</organism>
<dbReference type="InterPro" id="IPR016024">
    <property type="entry name" value="ARM-type_fold"/>
</dbReference>
<dbReference type="GO" id="GO:0008017">
    <property type="term" value="F:microtubule binding"/>
    <property type="evidence" value="ECO:0007669"/>
    <property type="project" value="TreeGrafter"/>
</dbReference>
<reference evidence="3" key="1">
    <citation type="submission" date="2019-12" db="UniProtKB">
        <authorList>
            <consortium name="WormBaseParasite"/>
        </authorList>
    </citation>
    <scope>IDENTIFICATION</scope>
</reference>
<dbReference type="InterPro" id="IPR024395">
    <property type="entry name" value="CLASP_N_dom"/>
</dbReference>
<dbReference type="STRING" id="70415.A0A5S6R160"/>
<keyword evidence="2" id="KW-1185">Reference proteome</keyword>
<sequence>MDSPYTPLRKLLGFFLMPLRSKTAVGASEGSQASSIVRSASITSIVPSRGQVCETPLSRSKSEVTNLCRSTCTRIRKVTSRYAGVAGQVFEQDFLSAFSKVDDGGVRSKRDAANLLHTIRANFVCPSEQWEKRVDALVIMRSLVMNPISLEEFWADCKPLELKLRYCLKSLRSQLVREACITIAFLAVRLRTKFNRFAEGLLPDLLSLVQNHAKVVSSSASLASEFIIKHTQSSKLLPILIMCFESKSREIRSACCNLLLVLIQHWTRDELKKQADAISAFITLALGDADPSAREYGREAFIRFKKLFPVEGSALFDKLDAGKKRQLKTIFPGRSSDRIVFSMGNAGEPTVSKPIRKGIASEVGDQSGILTKQNLSAAAMDSAIQKVEARTADIFSGDSKDGSHEQIMYVESVNTREDPANSNALQLSVGTPMPKVLQDITSCSLLRLSMISPPCFDQTECSETSFLDENNIFHSAMLGCAQDGKDFKNLTSKSSCIANASANQEENFCSGSKDLSPLLIKFDDSIAKSSKNSNIVESASPHNHPDQDKQHLISYCLLEQTFPNSHHVEEKSGNADDQSYLFVLNNAVLQPSDQKGVSSVNIKSIEHHVDDLPEQEAKMEDRNLVCQLNKAEENDQSVPVSSYCTFGNGTIEENDSCRDIQRCGVSNDSTGGAICGINKSVDGNEIASVQGHCTFENANKTFHGITAAVDEFAVSPVQSNAQEFHAMVNETASEESASSGSIAWEEAKSNQVNLEFCMPSEADETDSFRTATICISRSNSGISSSAELGLEGQHGTEEALKLILQFKTSNEFRTMNAVVQAILNGCIQDQFSNAALYEIGNALLSAYMNPDCILKNVACVLWANLLCLSRSFREVVLSRSVGYMIVWLRHRGDPAVSLKMSILDELLKRLSDWKNDLNDRAEAAKLLYFIIHNVRSSFFINDQQIANYIVKLVEGAFHDTMVSRWFLVLLLQILSIYPIKMLESISRAHMTESIHEEYTQFLCAYALVTTQSKPVALVGNGIEESRLACSI</sequence>
<dbReference type="GO" id="GO:0040001">
    <property type="term" value="P:establishment of mitotic spindle localization"/>
    <property type="evidence" value="ECO:0007669"/>
    <property type="project" value="TreeGrafter"/>
</dbReference>
<dbReference type="Gene3D" id="1.25.10.10">
    <property type="entry name" value="Leucine-rich Repeat Variant"/>
    <property type="match status" value="1"/>
</dbReference>
<dbReference type="PANTHER" id="PTHR21567">
    <property type="entry name" value="CLASP"/>
    <property type="match status" value="1"/>
</dbReference>
<dbReference type="Pfam" id="PF12348">
    <property type="entry name" value="CLASP_N"/>
    <property type="match status" value="1"/>
</dbReference>
<dbReference type="GO" id="GO:0045180">
    <property type="term" value="C:basal cortex"/>
    <property type="evidence" value="ECO:0007669"/>
    <property type="project" value="TreeGrafter"/>
</dbReference>